<evidence type="ECO:0000313" key="2">
    <source>
        <dbReference type="EMBL" id="MUG33318.1"/>
    </source>
</evidence>
<comment type="caution">
    <text evidence="2">The sequence shown here is derived from an EMBL/GenBank/DDBJ whole genome shotgun (WGS) entry which is preliminary data.</text>
</comment>
<accession>A0A844M3Z2</accession>
<protein>
    <recommendedName>
        <fullName evidence="1">2-Component system ADP-ribosyltransferase domain-containing protein</fullName>
    </recommendedName>
</protein>
<dbReference type="OrthoDB" id="1100930at2"/>
<sequence length="513" mass="58904">MNTQTFYIPIIINKLAHFFGWGIIVPSKYLVNSQKDVQDRFDEYILFSQSKFTTETDCCIEVVLDAEESARITKISSNFSIFDRPLAISRIIAIYFQDEEKRYSTIYNIAKNNGDAFIPERLQCIDNTEERLDTNELEGIPYKPNPKDWSLELKRFDQLMGGFSLLKLCSTEEGIYPSGYSATLANLNRLFLPESKNYKFRGLFKEEVTDSQKLKRFRELVYSEIDKNKVKDFAEEEEKIKVKEQFGDISLEEMPNTKSSYILAILANYGAFGSTKKIDEFLFSFYQGTLNVGSVSQELALCFGINKGYSVFSNQYNILDIQISIKFKLENESDYHIIESIYQNTFNGRDEFDSSNIVEHQISTSDEYYDPVIGDIINSGLKSKKKPRVGFFGLSKVFSQEYSMDEDSENSSKLNKKLARLASFMINLLQVNVNSINHRVIELKESNKQLGSQLSTLEEKIELNYLSKVEIQNNYVSKAETAALKQTVDRNIAVLKGQLNQEIERIDDASTKS</sequence>
<dbReference type="Proteomes" id="UP000442109">
    <property type="component" value="Unassembled WGS sequence"/>
</dbReference>
<feature type="domain" description="2-Component system ADP-ribosyltransferase" evidence="1">
    <location>
        <begin position="6"/>
        <end position="122"/>
    </location>
</feature>
<dbReference type="RefSeq" id="WP_155587688.1">
    <property type="nucleotide sequence ID" value="NZ_WFKQ01000014.1"/>
</dbReference>
<dbReference type="EMBL" id="WFKQ01000014">
    <property type="protein sequence ID" value="MUG33318.1"/>
    <property type="molecule type" value="Genomic_DNA"/>
</dbReference>
<dbReference type="InterPro" id="IPR054775">
    <property type="entry name" value="2CompART"/>
</dbReference>
<dbReference type="AlphaFoldDB" id="A0A844M3Z2"/>
<keyword evidence="3" id="KW-1185">Reference proteome</keyword>
<evidence type="ECO:0000313" key="3">
    <source>
        <dbReference type="Proteomes" id="UP000442109"/>
    </source>
</evidence>
<organism evidence="2 3">
    <name type="scientific">Psychrobacter sanguinis</name>
    <dbReference type="NCBI Taxonomy" id="861445"/>
    <lineage>
        <taxon>Bacteria</taxon>
        <taxon>Pseudomonadati</taxon>
        <taxon>Pseudomonadota</taxon>
        <taxon>Gammaproteobacteria</taxon>
        <taxon>Moraxellales</taxon>
        <taxon>Moraxellaceae</taxon>
        <taxon>Psychrobacter</taxon>
    </lineage>
</organism>
<reference evidence="2 3" key="1">
    <citation type="journal article" date="2019" name="PLoS ONE">
        <title>Pup mortality in New Zealand sea lions (Phocarctos hookeri) at Enderby Island, Auckland Islands, 2013-18.</title>
        <authorList>
            <person name="Michael S.A."/>
            <person name="Hayman D.T.S."/>
            <person name="Gray R."/>
            <person name="Zhang J."/>
            <person name="Rogers L."/>
            <person name="Roe W.D."/>
        </authorList>
    </citation>
    <scope>NUCLEOTIDE SEQUENCE [LARGE SCALE GENOMIC DNA]</scope>
    <source>
        <strain evidence="2 3">SM868</strain>
    </source>
</reference>
<feature type="non-terminal residue" evidence="2">
    <location>
        <position position="513"/>
    </location>
</feature>
<proteinExistence type="predicted"/>
<evidence type="ECO:0000259" key="1">
    <source>
        <dbReference type="Pfam" id="PF22546"/>
    </source>
</evidence>
<gene>
    <name evidence="2" type="ORF">GB996_11045</name>
</gene>
<name>A0A844M3Z2_9GAMM</name>
<dbReference type="Pfam" id="PF22546">
    <property type="entry name" value="2CompART"/>
    <property type="match status" value="1"/>
</dbReference>